<dbReference type="Gene3D" id="3.40.50.970">
    <property type="match status" value="2"/>
</dbReference>
<feature type="binding site" evidence="4">
    <location>
        <position position="623"/>
    </location>
    <ligand>
        <name>[4Fe-4S] cluster</name>
        <dbReference type="ChEBI" id="CHEBI:49883"/>
        <label>2</label>
    </ligand>
</feature>
<keyword evidence="3 4" id="KW-0411">Iron-sulfur</keyword>
<dbReference type="EMBL" id="LWMV01000172">
    <property type="protein sequence ID" value="KZX12149.1"/>
    <property type="molecule type" value="Genomic_DNA"/>
</dbReference>
<keyword evidence="3" id="KW-0813">Transport</keyword>
<dbReference type="InterPro" id="IPR002880">
    <property type="entry name" value="Pyrv_Fd/Flavodoxin_OxRdtase_N"/>
</dbReference>
<keyword evidence="3 4" id="KW-0408">Iron</keyword>
<evidence type="ECO:0000313" key="6">
    <source>
        <dbReference type="EMBL" id="KZX12149.1"/>
    </source>
</evidence>
<feature type="binding site" evidence="4">
    <location>
        <position position="604"/>
    </location>
    <ligand>
        <name>[4Fe-4S] cluster</name>
        <dbReference type="ChEBI" id="CHEBI:49883"/>
        <label>2</label>
    </ligand>
</feature>
<feature type="binding site" evidence="4">
    <location>
        <position position="620"/>
    </location>
    <ligand>
        <name>[4Fe-4S] cluster</name>
        <dbReference type="ChEBI" id="CHEBI:49883"/>
        <label>2</label>
    </ligand>
</feature>
<sequence length="640" mass="70503">MNLKKLITGESGEKLFLLGNEAAVRGIIESNVSIASTYPGTPSSEIGNILYLLAKESGIYFEFSINEKVAMEVAASSSISGLRSFTFMKHVGLNVAADSFVSTGYVGTNGGMVILVADDPSIFSSQNEQDTRHYSRLANIPTLEPSNPQEVKDMIKYGYELSEEFKIPIIIRCTTRVSHMRGVVELGKYQKEKITDKSSKNSNSHWKKGYFEKNPEKYVIVPNIARELHEKLVSKIESIEEEANESNLNEIYSINENKPKLGIISSSSAFNYCHDVIVEDNLEIDILKLGFTYPFPKNKVLSFIKDLDGVFIGEEVDPIMEKEVLAIIGESKLDIKVYGKTNNIFPKTLELSPDIVRESLNKIIKEKTKNKEIQNQLSGEILDLMDKLPNRPPTLCSGCGHRSAYFAVKKATEELGIADENVIFASDIGCYTLGVSPPYETADYLLSMGSSIGDGHGFSKATNQTVVSFIGDSTFFHSGIPPLINGIHNKSNFVVTILDNRITAMTGGQPNPGLEVDGMGDEAPAISIENLVIGCGCKHVKTVNPINLKKTIESYKEAFNHDDLSVIIAKHPCTLIKGQKKKRKMKIKKDKCNNCFDCVNLLACPSISIRNDEAIIDETCVGCTTCSQMCPNKAIGVKKE</sequence>
<keyword evidence="7" id="KW-1185">Reference proteome</keyword>
<dbReference type="PANTHER" id="PTHR43710:SF7">
    <property type="entry name" value="INDOLEPYRUVATE OXIDOREDUCTASE SUBUNIT IORA"/>
    <property type="match status" value="1"/>
</dbReference>
<protein>
    <recommendedName>
        <fullName evidence="3">Indolepyruvate oxidoreductase subunit IorA</fullName>
        <shortName evidence="3">IOR</shortName>
        <ecNumber evidence="3">1.2.7.8</ecNumber>
    </recommendedName>
    <alternativeName>
        <fullName evidence="3">Indolepyruvate ferredoxin oxidoreductase subunit alpha</fullName>
    </alternativeName>
</protein>
<keyword evidence="3 4" id="KW-0004">4Fe-4S</keyword>
<comment type="caution">
    <text evidence="6">The sequence shown here is derived from an EMBL/GenBank/DDBJ whole genome shotgun (WGS) entry which is preliminary data.</text>
</comment>
<dbReference type="CDD" id="cd07034">
    <property type="entry name" value="TPP_PYR_PFOR_IOR-alpha_like"/>
    <property type="match status" value="1"/>
</dbReference>
<dbReference type="Pfam" id="PF02775">
    <property type="entry name" value="TPP_enzyme_C"/>
    <property type="match status" value="1"/>
</dbReference>
<comment type="subunit">
    <text evidence="3">Heterodimer of the IorA and IorB subunits.</text>
</comment>
<feature type="binding site" evidence="4">
    <location>
        <position position="592"/>
    </location>
    <ligand>
        <name>[4Fe-4S] cluster</name>
        <dbReference type="ChEBI" id="CHEBI:49883"/>
        <label>1</label>
    </ligand>
</feature>
<keyword evidence="2 3" id="KW-0560">Oxidoreductase</keyword>
<dbReference type="NCBIfam" id="TIGR03336">
    <property type="entry name" value="IOR_alpha"/>
    <property type="match status" value="1"/>
</dbReference>
<dbReference type="PROSITE" id="PS00198">
    <property type="entry name" value="4FE4S_FER_1"/>
    <property type="match status" value="1"/>
</dbReference>
<dbReference type="GO" id="GO:0043805">
    <property type="term" value="F:indolepyruvate ferredoxin oxidoreductase activity"/>
    <property type="evidence" value="ECO:0007669"/>
    <property type="project" value="UniProtKB-UniRule"/>
</dbReference>
<dbReference type="GO" id="GO:0044272">
    <property type="term" value="P:sulfur compound biosynthetic process"/>
    <property type="evidence" value="ECO:0007669"/>
    <property type="project" value="UniProtKB-ARBA"/>
</dbReference>
<dbReference type="RefSeq" id="WP_067091428.1">
    <property type="nucleotide sequence ID" value="NZ_LWMV01000172.1"/>
</dbReference>
<organism evidence="6 7">
    <name type="scientific">Methanobrevibacter curvatus</name>
    <dbReference type="NCBI Taxonomy" id="49547"/>
    <lineage>
        <taxon>Archaea</taxon>
        <taxon>Methanobacteriati</taxon>
        <taxon>Methanobacteriota</taxon>
        <taxon>Methanomada group</taxon>
        <taxon>Methanobacteria</taxon>
        <taxon>Methanobacteriales</taxon>
        <taxon>Methanobacteriaceae</taxon>
        <taxon>Methanobrevibacter</taxon>
    </lineage>
</organism>
<dbReference type="PROSITE" id="PS51379">
    <property type="entry name" value="4FE4S_FER_2"/>
    <property type="match status" value="1"/>
</dbReference>
<dbReference type="FunFam" id="3.40.50.970:FF:000039">
    <property type="entry name" value="Indolepyruvate oxidoreductase subunit IorA"/>
    <property type="match status" value="1"/>
</dbReference>
<keyword evidence="3" id="KW-0249">Electron transport</keyword>
<evidence type="ECO:0000259" key="5">
    <source>
        <dbReference type="PROSITE" id="PS51379"/>
    </source>
</evidence>
<dbReference type="CDD" id="cd02008">
    <property type="entry name" value="TPP_IOR_alpha"/>
    <property type="match status" value="1"/>
</dbReference>
<name>A0A166AKE4_9EURY</name>
<dbReference type="AlphaFoldDB" id="A0A166AKE4"/>
<comment type="function">
    <text evidence="3">Catalyzes the ferredoxin-dependent oxidative decarboxylation of arylpyruvates.</text>
</comment>
<dbReference type="Pfam" id="PF01855">
    <property type="entry name" value="POR_N"/>
    <property type="match status" value="1"/>
</dbReference>
<dbReference type="EC" id="1.2.7.8" evidence="3"/>
<evidence type="ECO:0000313" key="7">
    <source>
        <dbReference type="Proteomes" id="UP000077245"/>
    </source>
</evidence>
<dbReference type="SUPFAM" id="SSF52518">
    <property type="entry name" value="Thiamin diphosphate-binding fold (THDP-binding)"/>
    <property type="match status" value="2"/>
</dbReference>
<dbReference type="GO" id="GO:0051539">
    <property type="term" value="F:4 iron, 4 sulfur cluster binding"/>
    <property type="evidence" value="ECO:0007669"/>
    <property type="project" value="UniProtKB-UniRule"/>
</dbReference>
<proteinExistence type="predicted"/>
<dbReference type="PATRIC" id="fig|49547.3.peg.1239"/>
<feature type="binding site" evidence="4">
    <location>
        <position position="630"/>
    </location>
    <ligand>
        <name>[4Fe-4S] cluster</name>
        <dbReference type="ChEBI" id="CHEBI:49883"/>
        <label>1</label>
    </ligand>
</feature>
<comment type="cofactor">
    <cofactor evidence="3 4">
        <name>[4Fe-4S] cluster</name>
        <dbReference type="ChEBI" id="CHEBI:49883"/>
    </cofactor>
    <text evidence="3 4">Binds 2 [4Fe-4S] clusters. In this family the first cluster has a non-standard and varying [4Fe-4S] binding motif CX(2)CX(2)CX(4-5)CP.</text>
</comment>
<dbReference type="PANTHER" id="PTHR43710">
    <property type="entry name" value="2-HYDROXYACYL-COA LYASE"/>
    <property type="match status" value="1"/>
</dbReference>
<dbReference type="GO" id="GO:0046872">
    <property type="term" value="F:metal ion binding"/>
    <property type="evidence" value="ECO:0007669"/>
    <property type="project" value="UniProtKB-UniRule"/>
</dbReference>
<dbReference type="STRING" id="49547.MBCUR_11580"/>
<dbReference type="GO" id="GO:0030976">
    <property type="term" value="F:thiamine pyrophosphate binding"/>
    <property type="evidence" value="ECO:0007669"/>
    <property type="project" value="InterPro"/>
</dbReference>
<evidence type="ECO:0000256" key="3">
    <source>
        <dbReference type="PIRNR" id="PIRNR006439"/>
    </source>
</evidence>
<keyword evidence="6" id="KW-0670">Pyruvate</keyword>
<comment type="catalytic activity">
    <reaction evidence="3">
        <text>indole-3-pyruvate + 2 oxidized [2Fe-2S]-[ferredoxin] + CoA = (indol-3-yl)acetyl-CoA + 2 reduced [2Fe-2S]-[ferredoxin] + CO2 + H(+)</text>
        <dbReference type="Rhea" id="RHEA:12645"/>
        <dbReference type="Rhea" id="RHEA-COMP:10000"/>
        <dbReference type="Rhea" id="RHEA-COMP:10001"/>
        <dbReference type="ChEBI" id="CHEBI:15378"/>
        <dbReference type="ChEBI" id="CHEBI:16526"/>
        <dbReference type="ChEBI" id="CHEBI:17640"/>
        <dbReference type="ChEBI" id="CHEBI:33737"/>
        <dbReference type="ChEBI" id="CHEBI:33738"/>
        <dbReference type="ChEBI" id="CHEBI:57271"/>
        <dbReference type="ChEBI" id="CHEBI:57287"/>
        <dbReference type="EC" id="1.2.7.8"/>
    </reaction>
</comment>
<evidence type="ECO:0000256" key="2">
    <source>
        <dbReference type="ARBA" id="ARBA00023002"/>
    </source>
</evidence>
<evidence type="ECO:0000256" key="1">
    <source>
        <dbReference type="ARBA" id="ARBA00022723"/>
    </source>
</evidence>
<dbReference type="InterPro" id="IPR017721">
    <property type="entry name" value="IorA"/>
</dbReference>
<feature type="binding site" evidence="4">
    <location>
        <position position="595"/>
    </location>
    <ligand>
        <name>[4Fe-4S] cluster</name>
        <dbReference type="ChEBI" id="CHEBI:49883"/>
        <label>1</label>
    </ligand>
</feature>
<gene>
    <name evidence="6" type="ORF">MBCUR_11580</name>
</gene>
<accession>A0A166AKE4</accession>
<dbReference type="InterPro" id="IPR011766">
    <property type="entry name" value="TPP_enzyme_TPP-bd"/>
</dbReference>
<dbReference type="InterPro" id="IPR017900">
    <property type="entry name" value="4Fe4S_Fe_S_CS"/>
</dbReference>
<feature type="binding site" evidence="4">
    <location>
        <position position="626"/>
    </location>
    <ligand>
        <name>[4Fe-4S] cluster</name>
        <dbReference type="ChEBI" id="CHEBI:49883"/>
        <label>2</label>
    </ligand>
</feature>
<dbReference type="InterPro" id="IPR029061">
    <property type="entry name" value="THDP-binding"/>
</dbReference>
<keyword evidence="1 3" id="KW-0479">Metal-binding</keyword>
<feature type="domain" description="4Fe-4S ferredoxin-type" evidence="5">
    <location>
        <begin position="612"/>
        <end position="640"/>
    </location>
</feature>
<dbReference type="SUPFAM" id="SSF54862">
    <property type="entry name" value="4Fe-4S ferredoxins"/>
    <property type="match status" value="1"/>
</dbReference>
<dbReference type="InterPro" id="IPR045025">
    <property type="entry name" value="HACL1-like"/>
</dbReference>
<dbReference type="Proteomes" id="UP000077245">
    <property type="component" value="Unassembled WGS sequence"/>
</dbReference>
<feature type="binding site" evidence="4">
    <location>
        <position position="598"/>
    </location>
    <ligand>
        <name>[4Fe-4S] cluster</name>
        <dbReference type="ChEBI" id="CHEBI:49883"/>
        <label>1</label>
    </ligand>
</feature>
<dbReference type="GO" id="GO:0006082">
    <property type="term" value="P:organic acid metabolic process"/>
    <property type="evidence" value="ECO:0007669"/>
    <property type="project" value="UniProtKB-ARBA"/>
</dbReference>
<dbReference type="PIRSF" id="PIRSF006439">
    <property type="entry name" value="Indolepyruvate_ferr_oxidored"/>
    <property type="match status" value="1"/>
</dbReference>
<evidence type="ECO:0000256" key="4">
    <source>
        <dbReference type="PIRSR" id="PIRSR006439-50"/>
    </source>
</evidence>
<dbReference type="OrthoDB" id="19071at2157"/>
<reference evidence="6 7" key="1">
    <citation type="submission" date="2016-04" db="EMBL/GenBank/DDBJ databases">
        <title>Genome sequence of Methanobrevibacter curvatus DSM 11111.</title>
        <authorList>
            <person name="Poehlein A."/>
            <person name="Seedorf H."/>
            <person name="Daniel R."/>
        </authorList>
    </citation>
    <scope>NUCLEOTIDE SEQUENCE [LARGE SCALE GENOMIC DNA]</scope>
    <source>
        <strain evidence="6 7">DSM 11111</strain>
    </source>
</reference>
<dbReference type="InterPro" id="IPR017896">
    <property type="entry name" value="4Fe4S_Fe-S-bd"/>
</dbReference>